<evidence type="ECO:0000256" key="3">
    <source>
        <dbReference type="ARBA" id="ARBA00022475"/>
    </source>
</evidence>
<keyword evidence="2" id="KW-0813">Transport</keyword>
<organism evidence="8 9">
    <name type="scientific">Dryococelus australis</name>
    <dbReference type="NCBI Taxonomy" id="614101"/>
    <lineage>
        <taxon>Eukaryota</taxon>
        <taxon>Metazoa</taxon>
        <taxon>Ecdysozoa</taxon>
        <taxon>Arthropoda</taxon>
        <taxon>Hexapoda</taxon>
        <taxon>Insecta</taxon>
        <taxon>Pterygota</taxon>
        <taxon>Neoptera</taxon>
        <taxon>Polyneoptera</taxon>
        <taxon>Phasmatodea</taxon>
        <taxon>Verophasmatodea</taxon>
        <taxon>Anareolatae</taxon>
        <taxon>Phasmatidae</taxon>
        <taxon>Eurycanthinae</taxon>
        <taxon>Dryococelus</taxon>
    </lineage>
</organism>
<keyword evidence="4" id="KW-0915">Sodium</keyword>
<evidence type="ECO:0000256" key="6">
    <source>
        <dbReference type="ARBA" id="ARBA00023201"/>
    </source>
</evidence>
<evidence type="ECO:0000256" key="7">
    <source>
        <dbReference type="SAM" id="Phobius"/>
    </source>
</evidence>
<keyword evidence="9" id="KW-1185">Reference proteome</keyword>
<dbReference type="PANTHER" id="PTHR42985:SF40">
    <property type="entry name" value="LD47995P-RELATED"/>
    <property type="match status" value="1"/>
</dbReference>
<reference evidence="8 9" key="1">
    <citation type="submission" date="2023-02" db="EMBL/GenBank/DDBJ databases">
        <title>LHISI_Scaffold_Assembly.</title>
        <authorList>
            <person name="Stuart O.P."/>
            <person name="Cleave R."/>
            <person name="Magrath M.J.L."/>
            <person name="Mikheyev A.S."/>
        </authorList>
    </citation>
    <scope>NUCLEOTIDE SEQUENCE [LARGE SCALE GENOMIC DNA]</scope>
    <source>
        <strain evidence="8">Daus_M_001</strain>
        <tissue evidence="8">Leg muscle</tissue>
    </source>
</reference>
<feature type="transmembrane region" description="Helical" evidence="7">
    <location>
        <begin position="12"/>
        <end position="37"/>
    </location>
</feature>
<keyword evidence="7" id="KW-0812">Transmembrane</keyword>
<comment type="caution">
    <text evidence="8">The sequence shown here is derived from an EMBL/GenBank/DDBJ whole genome shotgun (WGS) entry which is preliminary data.</text>
</comment>
<dbReference type="Gene3D" id="1.20.1730.10">
    <property type="entry name" value="Sodium/glucose cotransporter"/>
    <property type="match status" value="1"/>
</dbReference>
<accession>A0ABQ9G1S0</accession>
<dbReference type="EMBL" id="JARBHB010000016">
    <property type="protein sequence ID" value="KAJ8866438.1"/>
    <property type="molecule type" value="Genomic_DNA"/>
</dbReference>
<dbReference type="PANTHER" id="PTHR42985">
    <property type="entry name" value="SODIUM-COUPLED MONOCARBOXYLATE TRANSPORTER"/>
    <property type="match status" value="1"/>
</dbReference>
<sequence length="197" mass="21917">MKAVVWTDFLQSFVTLGSCLAIIILGLVKVGGFNIMLDRSEAGGRLKFFEYVITSQQPESGSICKKYILDLCTRQCIHLDEFTQCKSRNDTEIHSTANFEESENTARLPSGRTRFDSRRGHSQALRLRESCQMMPLAAGFLGDIPLPPPLHSGASPYLTSLVIFNLGFFVAKSLSIFIGLLIYSNYYTCDPITSKVS</sequence>
<evidence type="ECO:0000313" key="8">
    <source>
        <dbReference type="EMBL" id="KAJ8866438.1"/>
    </source>
</evidence>
<evidence type="ECO:0000256" key="2">
    <source>
        <dbReference type="ARBA" id="ARBA00022448"/>
    </source>
</evidence>
<protein>
    <submittedName>
        <fullName evidence="8">Uncharacterized protein</fullName>
    </submittedName>
</protein>
<keyword evidence="7" id="KW-1133">Transmembrane helix</keyword>
<gene>
    <name evidence="8" type="ORF">PR048_032281</name>
</gene>
<evidence type="ECO:0000256" key="5">
    <source>
        <dbReference type="ARBA" id="ARBA00023065"/>
    </source>
</evidence>
<proteinExistence type="predicted"/>
<keyword evidence="7" id="KW-0472">Membrane</keyword>
<evidence type="ECO:0000256" key="1">
    <source>
        <dbReference type="ARBA" id="ARBA00004651"/>
    </source>
</evidence>
<comment type="subcellular location">
    <subcellularLocation>
        <location evidence="1">Cell membrane</location>
        <topology evidence="1">Multi-pass membrane protein</topology>
    </subcellularLocation>
</comment>
<evidence type="ECO:0000313" key="9">
    <source>
        <dbReference type="Proteomes" id="UP001159363"/>
    </source>
</evidence>
<keyword evidence="3" id="KW-1003">Cell membrane</keyword>
<dbReference type="InterPro" id="IPR038377">
    <property type="entry name" value="Na/Glc_symporter_sf"/>
</dbReference>
<keyword evidence="5" id="KW-0406">Ion transport</keyword>
<evidence type="ECO:0000256" key="4">
    <source>
        <dbReference type="ARBA" id="ARBA00023053"/>
    </source>
</evidence>
<feature type="transmembrane region" description="Helical" evidence="7">
    <location>
        <begin position="161"/>
        <end position="183"/>
    </location>
</feature>
<dbReference type="InterPro" id="IPR051163">
    <property type="entry name" value="Sodium:Solute_Symporter_SSF"/>
</dbReference>
<dbReference type="PROSITE" id="PS51257">
    <property type="entry name" value="PROKAR_LIPOPROTEIN"/>
    <property type="match status" value="1"/>
</dbReference>
<dbReference type="Proteomes" id="UP001159363">
    <property type="component" value="Chromosome 15"/>
</dbReference>
<keyword evidence="6" id="KW-0739">Sodium transport</keyword>
<name>A0ABQ9G1S0_9NEOP</name>